<dbReference type="EMBL" id="HBUF01277503">
    <property type="protein sequence ID" value="CAG6686610.1"/>
    <property type="molecule type" value="Transcribed_RNA"/>
</dbReference>
<proteinExistence type="predicted"/>
<sequence>MDMVHKKEEVSCGVVMRMLHNFCVYNSTIKCIARLLSYFISHYSNVAIHILVGYSCPHEANQVQNDLFGFLGVATILLNLNNLFYPEHFKLFFVFVFFILNQTANERKEFSKDNRF</sequence>
<organism evidence="2">
    <name type="scientific">Cacopsylla melanoneura</name>
    <dbReference type="NCBI Taxonomy" id="428564"/>
    <lineage>
        <taxon>Eukaryota</taxon>
        <taxon>Metazoa</taxon>
        <taxon>Ecdysozoa</taxon>
        <taxon>Arthropoda</taxon>
        <taxon>Hexapoda</taxon>
        <taxon>Insecta</taxon>
        <taxon>Pterygota</taxon>
        <taxon>Neoptera</taxon>
        <taxon>Paraneoptera</taxon>
        <taxon>Hemiptera</taxon>
        <taxon>Sternorrhyncha</taxon>
        <taxon>Psylloidea</taxon>
        <taxon>Psyllidae</taxon>
        <taxon>Psyllinae</taxon>
        <taxon>Cacopsylla</taxon>
    </lineage>
</organism>
<evidence type="ECO:0000313" key="2">
    <source>
        <dbReference type="EMBL" id="CAG6686609.1"/>
    </source>
</evidence>
<accession>A0A8D8THH5</accession>
<reference evidence="2" key="1">
    <citation type="submission" date="2021-05" db="EMBL/GenBank/DDBJ databases">
        <authorList>
            <person name="Alioto T."/>
            <person name="Alioto T."/>
            <person name="Gomez Garrido J."/>
        </authorList>
    </citation>
    <scope>NUCLEOTIDE SEQUENCE</scope>
</reference>
<keyword evidence="1" id="KW-0472">Membrane</keyword>
<dbReference type="EMBL" id="HBUF01277502">
    <property type="protein sequence ID" value="CAG6686609.1"/>
    <property type="molecule type" value="Transcribed_RNA"/>
</dbReference>
<keyword evidence="1" id="KW-1133">Transmembrane helix</keyword>
<evidence type="ECO:0000256" key="1">
    <source>
        <dbReference type="SAM" id="Phobius"/>
    </source>
</evidence>
<feature type="transmembrane region" description="Helical" evidence="1">
    <location>
        <begin position="35"/>
        <end position="55"/>
    </location>
</feature>
<dbReference type="AlphaFoldDB" id="A0A8D8THH5"/>
<protein>
    <submittedName>
        <fullName evidence="2">Uncharacterized protein</fullName>
    </submittedName>
</protein>
<keyword evidence="1" id="KW-0812">Transmembrane</keyword>
<feature type="transmembrane region" description="Helical" evidence="1">
    <location>
        <begin position="67"/>
        <end position="85"/>
    </location>
</feature>
<name>A0A8D8THH5_9HEMI</name>